<sequence>MGINRYLPVEHKLLFMFELNEITLEQPFVPNFAKKATVNHPLITAASTPSAASSQI</sequence>
<evidence type="ECO:0000313" key="1">
    <source>
        <dbReference type="EMBL" id="KZL90231.1"/>
    </source>
</evidence>
<reference evidence="1 2" key="1">
    <citation type="submission" date="2016-04" db="EMBL/GenBank/DDBJ databases">
        <title>Genome sequence of Clostridium magnum DSM 2767.</title>
        <authorList>
            <person name="Poehlein A."/>
            <person name="Uhlig R."/>
            <person name="Fischer R."/>
            <person name="Bahl H."/>
            <person name="Daniel R."/>
        </authorList>
    </citation>
    <scope>NUCLEOTIDE SEQUENCE [LARGE SCALE GENOMIC DNA]</scope>
    <source>
        <strain evidence="1 2">DSM 2767</strain>
    </source>
</reference>
<name>A0A162RQ92_9CLOT</name>
<dbReference type="EMBL" id="LWAE01000005">
    <property type="protein sequence ID" value="KZL90231.1"/>
    <property type="molecule type" value="Genomic_DNA"/>
</dbReference>
<dbReference type="STRING" id="1121326.CLMAG_40020"/>
<accession>A0A162RQ92</accession>
<dbReference type="PATRIC" id="fig|1121326.3.peg.4053"/>
<organism evidence="1 2">
    <name type="scientific">Clostridium magnum DSM 2767</name>
    <dbReference type="NCBI Taxonomy" id="1121326"/>
    <lineage>
        <taxon>Bacteria</taxon>
        <taxon>Bacillati</taxon>
        <taxon>Bacillota</taxon>
        <taxon>Clostridia</taxon>
        <taxon>Eubacteriales</taxon>
        <taxon>Clostridiaceae</taxon>
        <taxon>Clostridium</taxon>
    </lineage>
</organism>
<comment type="caution">
    <text evidence="1">The sequence shown here is derived from an EMBL/GenBank/DDBJ whole genome shotgun (WGS) entry which is preliminary data.</text>
</comment>
<gene>
    <name evidence="1" type="ORF">CLMAG_40020</name>
</gene>
<keyword evidence="2" id="KW-1185">Reference proteome</keyword>
<evidence type="ECO:0000313" key="2">
    <source>
        <dbReference type="Proteomes" id="UP000076603"/>
    </source>
</evidence>
<dbReference type="AlphaFoldDB" id="A0A162RQ92"/>
<dbReference type="RefSeq" id="WP_175562187.1">
    <property type="nucleotide sequence ID" value="NZ_FQXL01000014.1"/>
</dbReference>
<dbReference type="Proteomes" id="UP000076603">
    <property type="component" value="Unassembled WGS sequence"/>
</dbReference>
<proteinExistence type="predicted"/>
<protein>
    <submittedName>
        <fullName evidence="1">Uncharacterized protein</fullName>
    </submittedName>
</protein>